<organism evidence="3 4">
    <name type="scientific">Turnera subulata</name>
    <dbReference type="NCBI Taxonomy" id="218843"/>
    <lineage>
        <taxon>Eukaryota</taxon>
        <taxon>Viridiplantae</taxon>
        <taxon>Streptophyta</taxon>
        <taxon>Embryophyta</taxon>
        <taxon>Tracheophyta</taxon>
        <taxon>Spermatophyta</taxon>
        <taxon>Magnoliopsida</taxon>
        <taxon>eudicotyledons</taxon>
        <taxon>Gunneridae</taxon>
        <taxon>Pentapetalae</taxon>
        <taxon>rosids</taxon>
        <taxon>fabids</taxon>
        <taxon>Malpighiales</taxon>
        <taxon>Passifloraceae</taxon>
        <taxon>Turnera</taxon>
    </lineage>
</organism>
<dbReference type="InterPro" id="IPR029071">
    <property type="entry name" value="Ubiquitin-like_domsf"/>
</dbReference>
<evidence type="ECO:0000259" key="2">
    <source>
        <dbReference type="Pfam" id="PF18036"/>
    </source>
</evidence>
<dbReference type="CDD" id="cd17058">
    <property type="entry name" value="Ubl_SNRNP25"/>
    <property type="match status" value="1"/>
</dbReference>
<dbReference type="Proteomes" id="UP001141552">
    <property type="component" value="Unassembled WGS sequence"/>
</dbReference>
<keyword evidence="4" id="KW-1185">Reference proteome</keyword>
<dbReference type="SUPFAM" id="SSF54236">
    <property type="entry name" value="Ubiquitin-like"/>
    <property type="match status" value="1"/>
</dbReference>
<dbReference type="OrthoDB" id="72819at2759"/>
<sequence length="296" mass="33438">MNLINCPLHHQANGGEPGAMSLVDMRLDVDEIFPSAYSPTSCPPRRSNSVPFMFIDCYSRRRSTSSTSSSRSSLFYNKLPEQPLKLTVLKLDGSSFEIEVMKSATVAEVRQAVEEVFSHVPAPGQISWPHVWGHFCLCYNGQKLLVEGEGIRSYGIRDGDQLEFIRHISTHRSASQKRSTWRVPAPNKPKISWPSNNYKREEQSDREEDDHVSQDVETGIFWRPDEEEGGVTGHDGPMWSCIVRPWSPYASARLPTTEETRALKPSAPRSDYGLLGPIRKIIKFCSRSRYSLGQAH</sequence>
<protein>
    <recommendedName>
        <fullName evidence="2">SNRNP25 ubiquitin-like domain-containing protein</fullName>
    </recommendedName>
</protein>
<accession>A0A9Q0GGT8</accession>
<feature type="region of interest" description="Disordered" evidence="1">
    <location>
        <begin position="175"/>
        <end position="216"/>
    </location>
</feature>
<comment type="caution">
    <text evidence="3">The sequence shown here is derived from an EMBL/GenBank/DDBJ whole genome shotgun (WGS) entry which is preliminary data.</text>
</comment>
<evidence type="ECO:0000256" key="1">
    <source>
        <dbReference type="SAM" id="MobiDB-lite"/>
    </source>
</evidence>
<evidence type="ECO:0000313" key="4">
    <source>
        <dbReference type="Proteomes" id="UP001141552"/>
    </source>
</evidence>
<dbReference type="PANTHER" id="PTHR14942">
    <property type="entry name" value="U11/U12 SMALL NUCLEAR RIBONUCLEOPROTEIN 25 KDA PROTEIN"/>
    <property type="match status" value="1"/>
</dbReference>
<dbReference type="Pfam" id="PF18036">
    <property type="entry name" value="Ubiquitin_4"/>
    <property type="match status" value="1"/>
</dbReference>
<evidence type="ECO:0000313" key="3">
    <source>
        <dbReference type="EMBL" id="KAJ4849993.1"/>
    </source>
</evidence>
<dbReference type="InterPro" id="IPR040610">
    <property type="entry name" value="SNRNP25_ubiquitin"/>
</dbReference>
<dbReference type="EMBL" id="JAKUCV010000438">
    <property type="protein sequence ID" value="KAJ4849993.1"/>
    <property type="molecule type" value="Genomic_DNA"/>
</dbReference>
<gene>
    <name evidence="3" type="ORF">Tsubulata_016227</name>
</gene>
<feature type="domain" description="SNRNP25 ubiquitin-like" evidence="2">
    <location>
        <begin position="84"/>
        <end position="168"/>
    </location>
</feature>
<dbReference type="AlphaFoldDB" id="A0A9Q0GGT8"/>
<dbReference type="PANTHER" id="PTHR14942:SF2">
    <property type="entry name" value="UBIQUITIN-LIKE SUPERFAMILY PROTEIN"/>
    <property type="match status" value="1"/>
</dbReference>
<dbReference type="Gene3D" id="3.10.20.90">
    <property type="entry name" value="Phosphatidylinositol 3-kinase Catalytic Subunit, Chain A, domain 1"/>
    <property type="match status" value="1"/>
</dbReference>
<name>A0A9Q0GGT8_9ROSI</name>
<proteinExistence type="predicted"/>
<dbReference type="GO" id="GO:0000398">
    <property type="term" value="P:mRNA splicing, via spliceosome"/>
    <property type="evidence" value="ECO:0007669"/>
    <property type="project" value="InterPro"/>
</dbReference>
<feature type="compositionally biased region" description="Basic and acidic residues" evidence="1">
    <location>
        <begin position="198"/>
        <end position="214"/>
    </location>
</feature>
<dbReference type="InterPro" id="IPR039690">
    <property type="entry name" value="SNRNP25"/>
</dbReference>
<reference evidence="3" key="1">
    <citation type="submission" date="2022-02" db="EMBL/GenBank/DDBJ databases">
        <authorList>
            <person name="Henning P.M."/>
            <person name="McCubbin A.G."/>
            <person name="Shore J.S."/>
        </authorList>
    </citation>
    <scope>NUCLEOTIDE SEQUENCE</scope>
    <source>
        <strain evidence="3">F60SS</strain>
        <tissue evidence="3">Leaves</tissue>
    </source>
</reference>
<reference evidence="3" key="2">
    <citation type="journal article" date="2023" name="Plants (Basel)">
        <title>Annotation of the Turnera subulata (Passifloraceae) Draft Genome Reveals the S-Locus Evolved after the Divergence of Turneroideae from Passifloroideae in a Stepwise Manner.</title>
        <authorList>
            <person name="Henning P.M."/>
            <person name="Roalson E.H."/>
            <person name="Mir W."/>
            <person name="McCubbin A.G."/>
            <person name="Shore J.S."/>
        </authorList>
    </citation>
    <scope>NUCLEOTIDE SEQUENCE</scope>
    <source>
        <strain evidence="3">F60SS</strain>
    </source>
</reference>